<feature type="signal peptide" evidence="1">
    <location>
        <begin position="1"/>
        <end position="23"/>
    </location>
</feature>
<keyword evidence="1" id="KW-0732">Signal</keyword>
<name>A0A2M3ZUK0_9DIPT</name>
<protein>
    <submittedName>
        <fullName evidence="2">Putative secreted peptide</fullName>
    </submittedName>
</protein>
<accession>A0A2M3ZUK0</accession>
<evidence type="ECO:0000256" key="1">
    <source>
        <dbReference type="SAM" id="SignalP"/>
    </source>
</evidence>
<feature type="chain" id="PRO_5014947601" evidence="1">
    <location>
        <begin position="24"/>
        <end position="68"/>
    </location>
</feature>
<reference evidence="2" key="1">
    <citation type="submission" date="2018-01" db="EMBL/GenBank/DDBJ databases">
        <title>An insight into the sialome of Amazonian anophelines.</title>
        <authorList>
            <person name="Ribeiro J.M."/>
            <person name="Scarpassa V."/>
            <person name="Calvo E."/>
        </authorList>
    </citation>
    <scope>NUCLEOTIDE SEQUENCE</scope>
    <source>
        <tissue evidence="2">Salivary glands</tissue>
    </source>
</reference>
<organism evidence="2">
    <name type="scientific">Anopheles braziliensis</name>
    <dbReference type="NCBI Taxonomy" id="58242"/>
    <lineage>
        <taxon>Eukaryota</taxon>
        <taxon>Metazoa</taxon>
        <taxon>Ecdysozoa</taxon>
        <taxon>Arthropoda</taxon>
        <taxon>Hexapoda</taxon>
        <taxon>Insecta</taxon>
        <taxon>Pterygota</taxon>
        <taxon>Neoptera</taxon>
        <taxon>Endopterygota</taxon>
        <taxon>Diptera</taxon>
        <taxon>Nematocera</taxon>
        <taxon>Culicoidea</taxon>
        <taxon>Culicidae</taxon>
        <taxon>Anophelinae</taxon>
        <taxon>Anopheles</taxon>
    </lineage>
</organism>
<sequence>MLLPHVWLHVCYGAHVAFTPVWAGDLVVSVTLQRSNFRPRLEHRPRECCGGFCVCRVAYNDSTEPGAR</sequence>
<dbReference type="EMBL" id="GGFM01011496">
    <property type="protein sequence ID" value="MBW32247.1"/>
    <property type="molecule type" value="Transcribed_RNA"/>
</dbReference>
<evidence type="ECO:0000313" key="2">
    <source>
        <dbReference type="EMBL" id="MBW32247.1"/>
    </source>
</evidence>
<proteinExistence type="predicted"/>
<dbReference type="AlphaFoldDB" id="A0A2M3ZUK0"/>